<dbReference type="STRING" id="1051891.A0A0C3L0Z6"/>
<dbReference type="EMBL" id="KN824124">
    <property type="protein sequence ID" value="KIO15397.1"/>
    <property type="molecule type" value="Genomic_DNA"/>
</dbReference>
<evidence type="ECO:0000313" key="1">
    <source>
        <dbReference type="EMBL" id="KIO15397.1"/>
    </source>
</evidence>
<proteinExistence type="predicted"/>
<keyword evidence="2" id="KW-1185">Reference proteome</keyword>
<dbReference type="Pfam" id="PF11951">
    <property type="entry name" value="Fungal_trans_2"/>
    <property type="match status" value="1"/>
</dbReference>
<dbReference type="InterPro" id="IPR021858">
    <property type="entry name" value="Fun_TF"/>
</dbReference>
<reference evidence="2" key="2">
    <citation type="submission" date="2015-01" db="EMBL/GenBank/DDBJ databases">
        <title>Evolutionary Origins and Diversification of the Mycorrhizal Mutualists.</title>
        <authorList>
            <consortium name="DOE Joint Genome Institute"/>
            <consortium name="Mycorrhizal Genomics Consortium"/>
            <person name="Kohler A."/>
            <person name="Kuo A."/>
            <person name="Nagy L.G."/>
            <person name="Floudas D."/>
            <person name="Copeland A."/>
            <person name="Barry K.W."/>
            <person name="Cichocki N."/>
            <person name="Veneault-Fourrey C."/>
            <person name="LaButti K."/>
            <person name="Lindquist E.A."/>
            <person name="Lipzen A."/>
            <person name="Lundell T."/>
            <person name="Morin E."/>
            <person name="Murat C."/>
            <person name="Riley R."/>
            <person name="Ohm R."/>
            <person name="Sun H."/>
            <person name="Tunlid A."/>
            <person name="Henrissat B."/>
            <person name="Grigoriev I.V."/>
            <person name="Hibbett D.S."/>
            <person name="Martin F."/>
        </authorList>
    </citation>
    <scope>NUCLEOTIDE SEQUENCE [LARGE SCALE GENOMIC DNA]</scope>
    <source>
        <strain evidence="2">MUT 4182</strain>
    </source>
</reference>
<feature type="non-terminal residue" evidence="1">
    <location>
        <position position="426"/>
    </location>
</feature>
<reference evidence="1 2" key="1">
    <citation type="submission" date="2014-04" db="EMBL/GenBank/DDBJ databases">
        <authorList>
            <consortium name="DOE Joint Genome Institute"/>
            <person name="Kuo A."/>
            <person name="Girlanda M."/>
            <person name="Perotto S."/>
            <person name="Kohler A."/>
            <person name="Nagy L.G."/>
            <person name="Floudas D."/>
            <person name="Copeland A."/>
            <person name="Barry K.W."/>
            <person name="Cichocki N."/>
            <person name="Veneault-Fourrey C."/>
            <person name="LaButti K."/>
            <person name="Lindquist E.A."/>
            <person name="Lipzen A."/>
            <person name="Lundell T."/>
            <person name="Morin E."/>
            <person name="Murat C."/>
            <person name="Sun H."/>
            <person name="Tunlid A."/>
            <person name="Henrissat B."/>
            <person name="Grigoriev I.V."/>
            <person name="Hibbett D.S."/>
            <person name="Martin F."/>
            <person name="Nordberg H.P."/>
            <person name="Cantor M.N."/>
            <person name="Hua S.X."/>
        </authorList>
    </citation>
    <scope>NUCLEOTIDE SEQUENCE [LARGE SCALE GENOMIC DNA]</scope>
    <source>
        <strain evidence="1 2">MUT 4182</strain>
    </source>
</reference>
<accession>A0A0C3L0Z6</accession>
<name>A0A0C3L0Z6_9AGAM</name>
<dbReference type="HOGENOM" id="CLU_644922_0_0_1"/>
<gene>
    <name evidence="1" type="ORF">M407DRAFT_35036</name>
</gene>
<dbReference type="Proteomes" id="UP000054248">
    <property type="component" value="Unassembled WGS sequence"/>
</dbReference>
<evidence type="ECO:0000313" key="2">
    <source>
        <dbReference type="Proteomes" id="UP000054248"/>
    </source>
</evidence>
<protein>
    <submittedName>
        <fullName evidence="1">Uncharacterized protein</fullName>
    </submittedName>
</protein>
<dbReference type="AlphaFoldDB" id="A0A0C3L0Z6"/>
<organism evidence="1 2">
    <name type="scientific">Tulasnella calospora MUT 4182</name>
    <dbReference type="NCBI Taxonomy" id="1051891"/>
    <lineage>
        <taxon>Eukaryota</taxon>
        <taxon>Fungi</taxon>
        <taxon>Dikarya</taxon>
        <taxon>Basidiomycota</taxon>
        <taxon>Agaricomycotina</taxon>
        <taxon>Agaricomycetes</taxon>
        <taxon>Cantharellales</taxon>
        <taxon>Tulasnellaceae</taxon>
        <taxon>Tulasnella</taxon>
    </lineage>
</organism>
<sequence>MSRLFLLTILLRRQPPNLLRPPPVTYRVGPQEARELRIPGSLSFPLPILSVQPPLAITKRQVIYPNMDAPTSVATHVNNQTRLATGYTSNPFIPNDGSFGPIYSFDKTFQDVEFDVSFTGSLVSAENNPAVNNSLPLGTDAFSKAMALLDVQTSADVPAAIEANANTADHTLIAALQQLRIGIAPLPPIDWQPMYVATVGNQHLQLTARQMELLHLYKNDLCNLQYHIAHSADSSIADELFDLAMHSEAALFGTLTLTALYEIRLRGGPDMPSEEEMVEVRGFMERASKALEQKENTSMLDSGDAMGALHMVSAVLFDGGIGAEWDKFLDIAKAYVAKHPIVTMKSWHSSPIMEGSSSTAGTAPAANAPTPTADKMTQFIIKTAAWFDVIGSVTMRRAPFFLDTYRELFGRQGGAAMERIMGCNEK</sequence>